<dbReference type="AlphaFoldDB" id="A0A372GJ13"/>
<sequence length="563" mass="61361">MDREHYDRLLRLAYLVLDDGDAPLVRARRVAAGAMRVRRGGYPAMRARLVAILLDEPPGGWGGAHRLFCEPVRKPPGPVRAALLELEPRERLAYLLRRDGLTAPEIAAEMGAHVPFDFWDVDRVVAEVDGRTGLDEDAQRAEIEAFEPDLIRLRPPTAGSVRWRVAVAGVLVVALVVVAGQVLTRAEEASSGGPAVVDAGVWRATGTPTVYEWPVQGGLRNDAGLLRRAADAWRADGREPPHGRVYALYAGTVDGASLVVLRDSPGLRTPPNVAQYFERRLSRGVESVRRLRSSTGQLIMLGMTWRYLVPPWLRDVRAALPSGPSPTWMPVAVRDGLSDPLPWRWFTPGCQNYLVFEMTFRPAMGGWPRTVTQLASQDPRSAAPRVWFHDPPRRDERFRWAALRAVACGAAATLSEAGDLRLGRLWSGELPEGGGRATLLTVDASSPWGTPGGSVLIADDGRALSERGRTNGDFTSSAGTMAAAVWWRSARRWHLVAAAGPGIARLRMVGELGTHEKGTDRADANLLLVVPGPSAEGRIRRPLPLVQVVAYETDGDRTVISPS</sequence>
<gene>
    <name evidence="1" type="ORF">D0T12_09825</name>
</gene>
<dbReference type="EMBL" id="QVNQ01000003">
    <property type="protein sequence ID" value="RFS85337.1"/>
    <property type="molecule type" value="Genomic_DNA"/>
</dbReference>
<evidence type="ECO:0000313" key="2">
    <source>
        <dbReference type="Proteomes" id="UP000262882"/>
    </source>
</evidence>
<keyword evidence="2" id="KW-1185">Reference proteome</keyword>
<dbReference type="OrthoDB" id="3450838at2"/>
<protein>
    <submittedName>
        <fullName evidence="1">Uncharacterized protein</fullName>
    </submittedName>
</protein>
<proteinExistence type="predicted"/>
<comment type="caution">
    <text evidence="1">The sequence shown here is derived from an EMBL/GenBank/DDBJ whole genome shotgun (WGS) entry which is preliminary data.</text>
</comment>
<organism evidence="1 2">
    <name type="scientific">Actinomadura spongiicola</name>
    <dbReference type="NCBI Taxonomy" id="2303421"/>
    <lineage>
        <taxon>Bacteria</taxon>
        <taxon>Bacillati</taxon>
        <taxon>Actinomycetota</taxon>
        <taxon>Actinomycetes</taxon>
        <taxon>Streptosporangiales</taxon>
        <taxon>Thermomonosporaceae</taxon>
        <taxon>Actinomadura</taxon>
    </lineage>
</organism>
<dbReference type="RefSeq" id="WP_117399200.1">
    <property type="nucleotide sequence ID" value="NZ_QVNQ01000003.1"/>
</dbReference>
<reference evidence="1 2" key="1">
    <citation type="submission" date="2018-08" db="EMBL/GenBank/DDBJ databases">
        <title>Actinomadura spongicola sp. nov., isolated from marine sponge Leucetta chagosensis.</title>
        <authorList>
            <person name="Li L."/>
            <person name="Lin H.W."/>
        </authorList>
    </citation>
    <scope>NUCLEOTIDE SEQUENCE [LARGE SCALE GENOMIC DNA]</scope>
    <source>
        <strain evidence="1 2">LHW52907</strain>
    </source>
</reference>
<evidence type="ECO:0000313" key="1">
    <source>
        <dbReference type="EMBL" id="RFS85337.1"/>
    </source>
</evidence>
<name>A0A372GJ13_9ACTN</name>
<dbReference type="Proteomes" id="UP000262882">
    <property type="component" value="Unassembled WGS sequence"/>
</dbReference>
<accession>A0A372GJ13</accession>